<evidence type="ECO:0000256" key="6">
    <source>
        <dbReference type="ARBA" id="ARBA00022989"/>
    </source>
</evidence>
<protein>
    <submittedName>
        <fullName evidence="10">Putative spermidine/putrescine transport system permease protein</fullName>
    </submittedName>
</protein>
<dbReference type="AlphaFoldDB" id="A0A852W0L7"/>
<dbReference type="PROSITE" id="PS50928">
    <property type="entry name" value="ABC_TM1"/>
    <property type="match status" value="1"/>
</dbReference>
<sequence>MTDGGSGARLVAPAVVLVVAVTGTALGAVLATSLGLLPLVGQPRLSADGFTVVAGDLRGAAQESLVTATTATVLAAIIGLTTATVIVRAGGGARLVIGCAVVALTVPHLVGAAATGLLLSDVGLAQRWTGIPASSWPDLVGGRWPWATVLELAWKESAFVALVVVAAIGRPYAELREAAAVLGATPRAQWRRVMVPLAAPALTASSLIVFLYSLGTYEVARLLGRAYPEPLPVMAYRLFTNIDVTARPQAAATAVVATALALTATLIILPVLHRLGAER</sequence>
<evidence type="ECO:0000256" key="8">
    <source>
        <dbReference type="RuleBase" id="RU363032"/>
    </source>
</evidence>
<accession>A0A852W0L7</accession>
<feature type="transmembrane region" description="Helical" evidence="8">
    <location>
        <begin position="250"/>
        <end position="272"/>
    </location>
</feature>
<dbReference type="PANTHER" id="PTHR43357">
    <property type="entry name" value="INNER MEMBRANE ABC TRANSPORTER PERMEASE PROTEIN YDCV"/>
    <property type="match status" value="1"/>
</dbReference>
<dbReference type="EMBL" id="JACCAE010000001">
    <property type="protein sequence ID" value="NYF99221.1"/>
    <property type="molecule type" value="Genomic_DNA"/>
</dbReference>
<feature type="transmembrane region" description="Helical" evidence="8">
    <location>
        <begin position="95"/>
        <end position="119"/>
    </location>
</feature>
<evidence type="ECO:0000256" key="4">
    <source>
        <dbReference type="ARBA" id="ARBA00022519"/>
    </source>
</evidence>
<evidence type="ECO:0000256" key="5">
    <source>
        <dbReference type="ARBA" id="ARBA00022692"/>
    </source>
</evidence>
<keyword evidence="4" id="KW-0997">Cell inner membrane</keyword>
<dbReference type="Pfam" id="PF00528">
    <property type="entry name" value="BPD_transp_1"/>
    <property type="match status" value="1"/>
</dbReference>
<organism evidence="10 11">
    <name type="scientific">Janibacter cremeus</name>
    <dbReference type="NCBI Taxonomy" id="1285192"/>
    <lineage>
        <taxon>Bacteria</taxon>
        <taxon>Bacillati</taxon>
        <taxon>Actinomycetota</taxon>
        <taxon>Actinomycetes</taxon>
        <taxon>Micrococcales</taxon>
        <taxon>Intrasporangiaceae</taxon>
        <taxon>Janibacter</taxon>
    </lineage>
</organism>
<comment type="caution">
    <text evidence="10">The sequence shown here is derived from an EMBL/GenBank/DDBJ whole genome shotgun (WGS) entry which is preliminary data.</text>
</comment>
<evidence type="ECO:0000313" key="11">
    <source>
        <dbReference type="Proteomes" id="UP000554054"/>
    </source>
</evidence>
<feature type="domain" description="ABC transmembrane type-1" evidence="9">
    <location>
        <begin position="61"/>
        <end position="268"/>
    </location>
</feature>
<dbReference type="SUPFAM" id="SSF161098">
    <property type="entry name" value="MetI-like"/>
    <property type="match status" value="1"/>
</dbReference>
<feature type="transmembrane region" description="Helical" evidence="8">
    <location>
        <begin position="65"/>
        <end position="88"/>
    </location>
</feature>
<reference evidence="10 11" key="1">
    <citation type="submission" date="2020-07" db="EMBL/GenBank/DDBJ databases">
        <title>Sequencing the genomes of 1000 actinobacteria strains.</title>
        <authorList>
            <person name="Klenk H.-P."/>
        </authorList>
    </citation>
    <scope>NUCLEOTIDE SEQUENCE [LARGE SCALE GENOMIC DNA]</scope>
    <source>
        <strain evidence="10 11">DSM 26154</strain>
    </source>
</reference>
<feature type="transmembrane region" description="Helical" evidence="8">
    <location>
        <begin position="12"/>
        <end position="37"/>
    </location>
</feature>
<dbReference type="Proteomes" id="UP000554054">
    <property type="component" value="Unassembled WGS sequence"/>
</dbReference>
<dbReference type="Gene3D" id="1.10.3720.10">
    <property type="entry name" value="MetI-like"/>
    <property type="match status" value="1"/>
</dbReference>
<feature type="transmembrane region" description="Helical" evidence="8">
    <location>
        <begin position="193"/>
        <end position="214"/>
    </location>
</feature>
<evidence type="ECO:0000256" key="3">
    <source>
        <dbReference type="ARBA" id="ARBA00022475"/>
    </source>
</evidence>
<comment type="similarity">
    <text evidence="8">Belongs to the binding-protein-dependent transport system permease family.</text>
</comment>
<evidence type="ECO:0000256" key="1">
    <source>
        <dbReference type="ARBA" id="ARBA00004429"/>
    </source>
</evidence>
<proteinExistence type="inferred from homology"/>
<keyword evidence="6 8" id="KW-1133">Transmembrane helix</keyword>
<evidence type="ECO:0000256" key="2">
    <source>
        <dbReference type="ARBA" id="ARBA00022448"/>
    </source>
</evidence>
<dbReference type="RefSeq" id="WP_185991949.1">
    <property type="nucleotide sequence ID" value="NZ_JACCAE010000001.1"/>
</dbReference>
<dbReference type="GO" id="GO:0005886">
    <property type="term" value="C:plasma membrane"/>
    <property type="evidence" value="ECO:0007669"/>
    <property type="project" value="UniProtKB-SubCell"/>
</dbReference>
<dbReference type="PANTHER" id="PTHR43357:SF4">
    <property type="entry name" value="INNER MEMBRANE ABC TRANSPORTER PERMEASE PROTEIN YDCV"/>
    <property type="match status" value="1"/>
</dbReference>
<evidence type="ECO:0000259" key="9">
    <source>
        <dbReference type="PROSITE" id="PS50928"/>
    </source>
</evidence>
<keyword evidence="7 8" id="KW-0472">Membrane</keyword>
<dbReference type="InterPro" id="IPR000515">
    <property type="entry name" value="MetI-like"/>
</dbReference>
<name>A0A852W0L7_9MICO</name>
<keyword evidence="5 8" id="KW-0812">Transmembrane</keyword>
<gene>
    <name evidence="10" type="ORF">BJY20_002613</name>
</gene>
<keyword evidence="3" id="KW-1003">Cell membrane</keyword>
<evidence type="ECO:0000313" key="10">
    <source>
        <dbReference type="EMBL" id="NYF99221.1"/>
    </source>
</evidence>
<keyword evidence="2 8" id="KW-0813">Transport</keyword>
<dbReference type="CDD" id="cd06261">
    <property type="entry name" value="TM_PBP2"/>
    <property type="match status" value="1"/>
</dbReference>
<dbReference type="GO" id="GO:0055085">
    <property type="term" value="P:transmembrane transport"/>
    <property type="evidence" value="ECO:0007669"/>
    <property type="project" value="InterPro"/>
</dbReference>
<comment type="subcellular location">
    <subcellularLocation>
        <location evidence="1">Cell inner membrane</location>
        <topology evidence="1">Multi-pass membrane protein</topology>
    </subcellularLocation>
    <subcellularLocation>
        <location evidence="8">Cell membrane</location>
        <topology evidence="8">Multi-pass membrane protein</topology>
    </subcellularLocation>
</comment>
<evidence type="ECO:0000256" key="7">
    <source>
        <dbReference type="ARBA" id="ARBA00023136"/>
    </source>
</evidence>
<keyword evidence="11" id="KW-1185">Reference proteome</keyword>
<dbReference type="InterPro" id="IPR035906">
    <property type="entry name" value="MetI-like_sf"/>
</dbReference>